<dbReference type="AlphaFoldDB" id="A0A1Y2JTK3"/>
<dbReference type="RefSeq" id="WP_085400538.1">
    <property type="nucleotide sequence ID" value="NZ_NAFL01000241.1"/>
</dbReference>
<protein>
    <submittedName>
        <fullName evidence="1">Uncharacterized protein</fullName>
    </submittedName>
</protein>
<dbReference type="EMBL" id="NAFL01000241">
    <property type="protein sequence ID" value="OSJ33463.1"/>
    <property type="molecule type" value="Genomic_DNA"/>
</dbReference>
<sequence>MARASLQCSIAGIGLDKTVFVKPTLNKHDDKVLAEFGGGYGRPTFGSLHGRAAGAAADLARQRSLAVSDFAPTIGLENYLQQTIVNFVAGLGVRSFHA</sequence>
<evidence type="ECO:0000313" key="2">
    <source>
        <dbReference type="Proteomes" id="UP000193335"/>
    </source>
</evidence>
<accession>A0A1Y2JTK3</accession>
<dbReference type="Proteomes" id="UP000193335">
    <property type="component" value="Unassembled WGS sequence"/>
</dbReference>
<name>A0A1Y2JTK3_BRAJP</name>
<comment type="caution">
    <text evidence="1">The sequence shown here is derived from an EMBL/GenBank/DDBJ whole genome shotgun (WGS) entry which is preliminary data.</text>
</comment>
<organism evidence="1 2">
    <name type="scientific">Bradyrhizobium japonicum</name>
    <dbReference type="NCBI Taxonomy" id="375"/>
    <lineage>
        <taxon>Bacteria</taxon>
        <taxon>Pseudomonadati</taxon>
        <taxon>Pseudomonadota</taxon>
        <taxon>Alphaproteobacteria</taxon>
        <taxon>Hyphomicrobiales</taxon>
        <taxon>Nitrobacteraceae</taxon>
        <taxon>Bradyrhizobium</taxon>
    </lineage>
</organism>
<evidence type="ECO:0000313" key="1">
    <source>
        <dbReference type="EMBL" id="OSJ33463.1"/>
    </source>
</evidence>
<gene>
    <name evidence="1" type="ORF">BSZ19_15555</name>
</gene>
<proteinExistence type="predicted"/>
<reference evidence="1 2" key="1">
    <citation type="submission" date="2017-03" db="EMBL/GenBank/DDBJ databases">
        <title>Whole genome sequences of fourteen strains of Bradyrhizobium canariense and one strain of Bradyrhizobium japonicum isolated from Lupinus (Papilionoideae: Genisteae) species in Algeria.</title>
        <authorList>
            <person name="Crovadore J."/>
            <person name="Chekireb D."/>
            <person name="Brachmann A."/>
            <person name="Chablais R."/>
            <person name="Cochard B."/>
            <person name="Lefort F."/>
        </authorList>
    </citation>
    <scope>NUCLEOTIDE SEQUENCE [LARGE SCALE GENOMIC DNA]</scope>
    <source>
        <strain evidence="1 2">UBMA197</strain>
    </source>
</reference>